<dbReference type="KEGG" id="ani:ANIA_11265"/>
<keyword evidence="2" id="KW-1185">Reference proteome</keyword>
<dbReference type="RefSeq" id="XP_050469290.1">
    <property type="nucleotide sequence ID" value="XM_050611017.1"/>
</dbReference>
<dbReference type="AlphaFoldDB" id="C8VUM7"/>
<dbReference type="InParanoid" id="C8VUM7"/>
<name>C8VUM7_EMENI</name>
<gene>
    <name evidence="1" type="ORF">ANIA_11265</name>
</gene>
<reference evidence="2" key="1">
    <citation type="journal article" date="2005" name="Nature">
        <title>Sequencing of Aspergillus nidulans and comparative analysis with A. fumigatus and A. oryzae.</title>
        <authorList>
            <person name="Galagan J.E."/>
            <person name="Calvo S.E."/>
            <person name="Cuomo C."/>
            <person name="Ma L.J."/>
            <person name="Wortman J.R."/>
            <person name="Batzoglou S."/>
            <person name="Lee S.I."/>
            <person name="Basturkmen M."/>
            <person name="Spevak C.C."/>
            <person name="Clutterbuck J."/>
            <person name="Kapitonov V."/>
            <person name="Jurka J."/>
            <person name="Scazzocchio C."/>
            <person name="Farman M."/>
            <person name="Butler J."/>
            <person name="Purcell S."/>
            <person name="Harris S."/>
            <person name="Braus G.H."/>
            <person name="Draht O."/>
            <person name="Busch S."/>
            <person name="D'Enfert C."/>
            <person name="Bouchier C."/>
            <person name="Goldman G.H."/>
            <person name="Bell-Pedersen D."/>
            <person name="Griffiths-Jones S."/>
            <person name="Doonan J.H."/>
            <person name="Yu J."/>
            <person name="Vienken K."/>
            <person name="Pain A."/>
            <person name="Freitag M."/>
            <person name="Selker E.U."/>
            <person name="Archer D.B."/>
            <person name="Penalva M.A."/>
            <person name="Oakley B.R."/>
            <person name="Momany M."/>
            <person name="Tanaka T."/>
            <person name="Kumagai T."/>
            <person name="Asai K."/>
            <person name="Machida M."/>
            <person name="Nierman W.C."/>
            <person name="Denning D.W."/>
            <person name="Caddick M."/>
            <person name="Hynes M."/>
            <person name="Paoletti M."/>
            <person name="Fischer R."/>
            <person name="Miller B."/>
            <person name="Dyer P."/>
            <person name="Sachs M.S."/>
            <person name="Osmani S.A."/>
            <person name="Birren B.W."/>
        </authorList>
    </citation>
    <scope>NUCLEOTIDE SEQUENCE [LARGE SCALE GENOMIC DNA]</scope>
    <source>
        <strain evidence="2">FGSC A4 / ATCC 38163 / CBS 112.46 / NRRL 194 / M139</strain>
    </source>
</reference>
<evidence type="ECO:0000313" key="2">
    <source>
        <dbReference type="Proteomes" id="UP000000560"/>
    </source>
</evidence>
<reference evidence="2" key="2">
    <citation type="journal article" date="2009" name="Fungal Genet. Biol.">
        <title>The 2008 update of the Aspergillus nidulans genome annotation: a community effort.</title>
        <authorList>
            <person name="Wortman J.R."/>
            <person name="Gilsenan J.M."/>
            <person name="Joardar V."/>
            <person name="Deegan J."/>
            <person name="Clutterbuck J."/>
            <person name="Andersen M.R."/>
            <person name="Archer D."/>
            <person name="Bencina M."/>
            <person name="Braus G."/>
            <person name="Coutinho P."/>
            <person name="von Dohren H."/>
            <person name="Doonan J."/>
            <person name="Driessen A.J."/>
            <person name="Durek P."/>
            <person name="Espeso E."/>
            <person name="Fekete E."/>
            <person name="Flipphi M."/>
            <person name="Estrada C.G."/>
            <person name="Geysens S."/>
            <person name="Goldman G."/>
            <person name="de Groot P.W."/>
            <person name="Hansen K."/>
            <person name="Harris S.D."/>
            <person name="Heinekamp T."/>
            <person name="Helmstaedt K."/>
            <person name="Henrissat B."/>
            <person name="Hofmann G."/>
            <person name="Homan T."/>
            <person name="Horio T."/>
            <person name="Horiuchi H."/>
            <person name="James S."/>
            <person name="Jones M."/>
            <person name="Karaffa L."/>
            <person name="Karanyi Z."/>
            <person name="Kato M."/>
            <person name="Keller N."/>
            <person name="Kelly D.E."/>
            <person name="Kiel J.A."/>
            <person name="Kim J.M."/>
            <person name="van der Klei I.J."/>
            <person name="Klis F.M."/>
            <person name="Kovalchuk A."/>
            <person name="Krasevec N."/>
            <person name="Kubicek C.P."/>
            <person name="Liu B."/>
            <person name="Maccabe A."/>
            <person name="Meyer V."/>
            <person name="Mirabito P."/>
            <person name="Miskei M."/>
            <person name="Mos M."/>
            <person name="Mullins J."/>
            <person name="Nelson D.R."/>
            <person name="Nielsen J."/>
            <person name="Oakley B.R."/>
            <person name="Osmani S.A."/>
            <person name="Pakula T."/>
            <person name="Paszewski A."/>
            <person name="Paulsen I."/>
            <person name="Pilsyk S."/>
            <person name="Pocsi I."/>
            <person name="Punt P.J."/>
            <person name="Ram A.F."/>
            <person name="Ren Q."/>
            <person name="Robellet X."/>
            <person name="Robson G."/>
            <person name="Seiboth B."/>
            <person name="van Solingen P."/>
            <person name="Specht T."/>
            <person name="Sun J."/>
            <person name="Taheri-Talesh N."/>
            <person name="Takeshita N."/>
            <person name="Ussery D."/>
            <person name="vanKuyk P.A."/>
            <person name="Visser H."/>
            <person name="van de Vondervoort P.J."/>
            <person name="de Vries R.P."/>
            <person name="Walton J."/>
            <person name="Xiang X."/>
            <person name="Xiong Y."/>
            <person name="Zeng A.P."/>
            <person name="Brandt B.W."/>
            <person name="Cornell M.J."/>
            <person name="van den Hondel C.A."/>
            <person name="Visser J."/>
            <person name="Oliver S.G."/>
            <person name="Turner G."/>
        </authorList>
    </citation>
    <scope>GENOME REANNOTATION</scope>
    <source>
        <strain evidence="2">FGSC A4 / ATCC 38163 / CBS 112.46 / NRRL 194 / M139</strain>
    </source>
</reference>
<dbReference type="EMBL" id="BN001308">
    <property type="protein sequence ID" value="CBF89923.1"/>
    <property type="molecule type" value="Genomic_DNA"/>
</dbReference>
<proteinExistence type="predicted"/>
<sequence>MRKSVKRVSVQSTFLVDLAPFRRAALKFLAMPHANGEWLCQRYKSKNVKLLPSE</sequence>
<protein>
    <submittedName>
        <fullName evidence="1">Uncharacterized protein</fullName>
    </submittedName>
</protein>
<accession>C8VUM7</accession>
<dbReference type="GeneID" id="74896875"/>
<dbReference type="HOGENOM" id="CLU_3050308_0_0_1"/>
<organism evidence="1 2">
    <name type="scientific">Emericella nidulans (strain FGSC A4 / ATCC 38163 / CBS 112.46 / NRRL 194 / M139)</name>
    <name type="common">Aspergillus nidulans</name>
    <dbReference type="NCBI Taxonomy" id="227321"/>
    <lineage>
        <taxon>Eukaryota</taxon>
        <taxon>Fungi</taxon>
        <taxon>Dikarya</taxon>
        <taxon>Ascomycota</taxon>
        <taxon>Pezizomycotina</taxon>
        <taxon>Eurotiomycetes</taxon>
        <taxon>Eurotiomycetidae</taxon>
        <taxon>Eurotiales</taxon>
        <taxon>Aspergillaceae</taxon>
        <taxon>Aspergillus</taxon>
        <taxon>Aspergillus subgen. Nidulantes</taxon>
    </lineage>
</organism>
<evidence type="ECO:0000313" key="1">
    <source>
        <dbReference type="EMBL" id="CBF89923.1"/>
    </source>
</evidence>
<dbReference type="Proteomes" id="UP000000560">
    <property type="component" value="Chromosome VIII"/>
</dbReference>